<dbReference type="EMBL" id="JAVDXZ010000001">
    <property type="protein sequence ID" value="MDR7328594.1"/>
    <property type="molecule type" value="Genomic_DNA"/>
</dbReference>
<dbReference type="RefSeq" id="WP_290197543.1">
    <property type="nucleotide sequence ID" value="NZ_CP047654.1"/>
</dbReference>
<evidence type="ECO:0000313" key="1">
    <source>
        <dbReference type="EMBL" id="MDR7328594.1"/>
    </source>
</evidence>
<organism evidence="1 2">
    <name type="scientific">Corynebacterium guangdongense</name>
    <dbReference type="NCBI Taxonomy" id="1783348"/>
    <lineage>
        <taxon>Bacteria</taxon>
        <taxon>Bacillati</taxon>
        <taxon>Actinomycetota</taxon>
        <taxon>Actinomycetes</taxon>
        <taxon>Mycobacteriales</taxon>
        <taxon>Corynebacteriaceae</taxon>
        <taxon>Corynebacterium</taxon>
    </lineage>
</organism>
<dbReference type="Proteomes" id="UP001180840">
    <property type="component" value="Unassembled WGS sequence"/>
</dbReference>
<comment type="caution">
    <text evidence="1">The sequence shown here is derived from an EMBL/GenBank/DDBJ whole genome shotgun (WGS) entry which is preliminary data.</text>
</comment>
<name>A0ABU1ZUI9_9CORY</name>
<sequence>MAQSEISTIIERMRSATAQLDHEASVAADVDAEMSALDVEGPARTLLLAPLQAWVSMHGIVEEHIDQLADLLAELDDATQQVAAATPEEKDRRVDKQQSLSRRVAQKVTSVSAIMEVPRQLIDDWLTETSTGQIGPLVDRVREAHVSATRALAELSSLSGALQR</sequence>
<proteinExistence type="predicted"/>
<protein>
    <submittedName>
        <fullName evidence="1">Uncharacterized protein</fullName>
    </submittedName>
</protein>
<accession>A0ABU1ZUI9</accession>
<gene>
    <name evidence="1" type="ORF">J2S39_000270</name>
</gene>
<reference evidence="1" key="1">
    <citation type="submission" date="2023-07" db="EMBL/GenBank/DDBJ databases">
        <title>Sequencing the genomes of 1000 actinobacteria strains.</title>
        <authorList>
            <person name="Klenk H.-P."/>
        </authorList>
    </citation>
    <scope>NUCLEOTIDE SEQUENCE</scope>
    <source>
        <strain evidence="1">DSM 107476</strain>
    </source>
</reference>
<evidence type="ECO:0000313" key="2">
    <source>
        <dbReference type="Proteomes" id="UP001180840"/>
    </source>
</evidence>
<keyword evidence="2" id="KW-1185">Reference proteome</keyword>